<evidence type="ECO:0000256" key="4">
    <source>
        <dbReference type="ARBA" id="ARBA00023284"/>
    </source>
</evidence>
<accession>A0A2S7WEF5</accession>
<comment type="subcellular location">
    <subcellularLocation>
        <location evidence="1">Cell envelope</location>
    </subcellularLocation>
</comment>
<dbReference type="AlphaFoldDB" id="A0A2S7WEF5"/>
<gene>
    <name evidence="6" type="ORF">BTO13_12635</name>
</gene>
<evidence type="ECO:0000313" key="6">
    <source>
        <dbReference type="EMBL" id="PQJ76018.1"/>
    </source>
</evidence>
<dbReference type="InterPro" id="IPR036249">
    <property type="entry name" value="Thioredoxin-like_sf"/>
</dbReference>
<protein>
    <submittedName>
        <fullName evidence="6">Redoxin</fullName>
    </submittedName>
</protein>
<dbReference type="RefSeq" id="WP_105047164.1">
    <property type="nucleotide sequence ID" value="NZ_CP150662.1"/>
</dbReference>
<dbReference type="PANTHER" id="PTHR42852:SF6">
    <property type="entry name" value="THIOL:DISULFIDE INTERCHANGE PROTEIN DSBE"/>
    <property type="match status" value="1"/>
</dbReference>
<dbReference type="CDD" id="cd02966">
    <property type="entry name" value="TlpA_like_family"/>
    <property type="match status" value="1"/>
</dbReference>
<evidence type="ECO:0000256" key="3">
    <source>
        <dbReference type="ARBA" id="ARBA00023157"/>
    </source>
</evidence>
<dbReference type="OrthoDB" id="1098640at2"/>
<dbReference type="InterPro" id="IPR013766">
    <property type="entry name" value="Thioredoxin_domain"/>
</dbReference>
<keyword evidence="2" id="KW-0201">Cytochrome c-type biogenesis</keyword>
<dbReference type="EMBL" id="MSCL01000001">
    <property type="protein sequence ID" value="PQJ76018.1"/>
    <property type="molecule type" value="Genomic_DNA"/>
</dbReference>
<dbReference type="Pfam" id="PF13905">
    <property type="entry name" value="Thioredoxin_8"/>
    <property type="match status" value="1"/>
</dbReference>
<evidence type="ECO:0000256" key="2">
    <source>
        <dbReference type="ARBA" id="ARBA00022748"/>
    </source>
</evidence>
<dbReference type="PROSITE" id="PS51352">
    <property type="entry name" value="THIOREDOXIN_2"/>
    <property type="match status" value="1"/>
</dbReference>
<keyword evidence="7" id="KW-1185">Reference proteome</keyword>
<evidence type="ECO:0000259" key="5">
    <source>
        <dbReference type="PROSITE" id="PS51352"/>
    </source>
</evidence>
<dbReference type="InterPro" id="IPR012336">
    <property type="entry name" value="Thioredoxin-like_fold"/>
</dbReference>
<dbReference type="InterPro" id="IPR050553">
    <property type="entry name" value="Thioredoxin_ResA/DsbE_sf"/>
</dbReference>
<reference evidence="6 7" key="1">
    <citation type="submission" date="2016-12" db="EMBL/GenBank/DDBJ databases">
        <title>Trade-off between light-utilization and light-protection in marine flavobacteria.</title>
        <authorList>
            <person name="Kumagai Y."/>
            <person name="Yoshizawa S."/>
            <person name="Kogure K."/>
            <person name="Iwasaki W."/>
        </authorList>
    </citation>
    <scope>NUCLEOTIDE SEQUENCE [LARGE SCALE GENOMIC DNA]</scope>
    <source>
        <strain evidence="6 7">KCTC 22729</strain>
    </source>
</reference>
<evidence type="ECO:0000313" key="7">
    <source>
        <dbReference type="Proteomes" id="UP000237608"/>
    </source>
</evidence>
<dbReference type="SUPFAM" id="SSF52833">
    <property type="entry name" value="Thioredoxin-like"/>
    <property type="match status" value="1"/>
</dbReference>
<proteinExistence type="predicted"/>
<dbReference type="Gene3D" id="3.40.30.10">
    <property type="entry name" value="Glutaredoxin"/>
    <property type="match status" value="1"/>
</dbReference>
<dbReference type="PANTHER" id="PTHR42852">
    <property type="entry name" value="THIOL:DISULFIDE INTERCHANGE PROTEIN DSBE"/>
    <property type="match status" value="1"/>
</dbReference>
<dbReference type="Proteomes" id="UP000237608">
    <property type="component" value="Unassembled WGS sequence"/>
</dbReference>
<sequence>MKKYSIILLLFLTSCSFETPTKFSEKALNENLISIQNETVLFKEIIEKYQGKKVLINVWASWCADCIKGLPELKKIQKSYPSVIFLNISVDENSLGWRKGIERFQILGEHYNLPKGMKNGDLVDFLNLRWIPRYIIVDEKGSISLFKATKITDERILATIKTN</sequence>
<feature type="domain" description="Thioredoxin" evidence="5">
    <location>
        <begin position="21"/>
        <end position="163"/>
    </location>
</feature>
<keyword evidence="4" id="KW-0676">Redox-active center</keyword>
<comment type="caution">
    <text evidence="6">The sequence shown here is derived from an EMBL/GenBank/DDBJ whole genome shotgun (WGS) entry which is preliminary data.</text>
</comment>
<organism evidence="6 7">
    <name type="scientific">Polaribacter gangjinensis</name>
    <dbReference type="NCBI Taxonomy" id="574710"/>
    <lineage>
        <taxon>Bacteria</taxon>
        <taxon>Pseudomonadati</taxon>
        <taxon>Bacteroidota</taxon>
        <taxon>Flavobacteriia</taxon>
        <taxon>Flavobacteriales</taxon>
        <taxon>Flavobacteriaceae</taxon>
    </lineage>
</organism>
<keyword evidence="3" id="KW-1015">Disulfide bond</keyword>
<name>A0A2S7WEF5_9FLAO</name>
<dbReference type="PROSITE" id="PS51257">
    <property type="entry name" value="PROKAR_LIPOPROTEIN"/>
    <property type="match status" value="1"/>
</dbReference>
<dbReference type="GO" id="GO:0017004">
    <property type="term" value="P:cytochrome complex assembly"/>
    <property type="evidence" value="ECO:0007669"/>
    <property type="project" value="UniProtKB-KW"/>
</dbReference>
<evidence type="ECO:0000256" key="1">
    <source>
        <dbReference type="ARBA" id="ARBA00004196"/>
    </source>
</evidence>
<dbReference type="GO" id="GO:0030313">
    <property type="term" value="C:cell envelope"/>
    <property type="evidence" value="ECO:0007669"/>
    <property type="project" value="UniProtKB-SubCell"/>
</dbReference>